<accession>A0ABU2K9Q7</accession>
<dbReference type="RefSeq" id="WP_311345729.1">
    <property type="nucleotide sequence ID" value="NZ_JAVREI010000009.1"/>
</dbReference>
<dbReference type="Pfam" id="PF05013">
    <property type="entry name" value="FGase"/>
    <property type="match status" value="1"/>
</dbReference>
<protein>
    <submittedName>
        <fullName evidence="1">N-formylglutamate amidohydrolase</fullName>
    </submittedName>
</protein>
<keyword evidence="2" id="KW-1185">Reference proteome</keyword>
<organism evidence="1 2">
    <name type="scientific">Blastococcus goldschmidtiae</name>
    <dbReference type="NCBI Taxonomy" id="3075546"/>
    <lineage>
        <taxon>Bacteria</taxon>
        <taxon>Bacillati</taxon>
        <taxon>Actinomycetota</taxon>
        <taxon>Actinomycetes</taxon>
        <taxon>Geodermatophilales</taxon>
        <taxon>Geodermatophilaceae</taxon>
        <taxon>Blastococcus</taxon>
    </lineage>
</organism>
<name>A0ABU2K9Q7_9ACTN</name>
<evidence type="ECO:0000313" key="1">
    <source>
        <dbReference type="EMBL" id="MDT0276913.1"/>
    </source>
</evidence>
<comment type="caution">
    <text evidence="1">The sequence shown here is derived from an EMBL/GenBank/DDBJ whole genome shotgun (WGS) entry which is preliminary data.</text>
</comment>
<evidence type="ECO:0000313" key="2">
    <source>
        <dbReference type="Proteomes" id="UP001183222"/>
    </source>
</evidence>
<gene>
    <name evidence="1" type="ORF">RM425_13455</name>
</gene>
<dbReference type="EMBL" id="JAVREI010000009">
    <property type="protein sequence ID" value="MDT0276913.1"/>
    <property type="molecule type" value="Genomic_DNA"/>
</dbReference>
<dbReference type="Proteomes" id="UP001183222">
    <property type="component" value="Unassembled WGS sequence"/>
</dbReference>
<dbReference type="SUPFAM" id="SSF53187">
    <property type="entry name" value="Zn-dependent exopeptidases"/>
    <property type="match status" value="1"/>
</dbReference>
<sequence length="257" mass="27984">MTDGPAVATSSLDAPVPVVLSVPHGGTFLPAACTDALRIDPATLWSDWYTAELYDLTREFAVPTVMAMLSRFVADPNRAPVAPLHGNFWSTAVPATDPAGAPLYDRQLRPDELQERLDLAHAPYHRALDRAVTAALRRHPRVLLLDLHSFGLPLGPDVVLGDGDGSTARAEAGDRVEQALRHEGFTVARNLRFTGGHIVRRWVGEPRVDAVQVELDQRCYLVDSDVEGNRPQPRRDPAGWARTRQAVTAAIRALASG</sequence>
<proteinExistence type="predicted"/>
<reference evidence="2" key="1">
    <citation type="submission" date="2023-07" db="EMBL/GenBank/DDBJ databases">
        <title>30 novel species of actinomycetes from the DSMZ collection.</title>
        <authorList>
            <person name="Nouioui I."/>
        </authorList>
    </citation>
    <scope>NUCLEOTIDE SEQUENCE [LARGE SCALE GENOMIC DNA]</scope>
    <source>
        <strain evidence="2">DSM 46792</strain>
    </source>
</reference>
<dbReference type="Gene3D" id="3.40.630.40">
    <property type="entry name" value="Zn-dependent exopeptidases"/>
    <property type="match status" value="1"/>
</dbReference>
<dbReference type="InterPro" id="IPR007709">
    <property type="entry name" value="N-FG_amidohydro"/>
</dbReference>